<feature type="region of interest" description="Disordered" evidence="1">
    <location>
        <begin position="486"/>
        <end position="509"/>
    </location>
</feature>
<reference evidence="3" key="1">
    <citation type="journal article" date="2006" name="PLoS Biol.">
        <title>Macronuclear genome sequence of the ciliate Tetrahymena thermophila, a model eukaryote.</title>
        <authorList>
            <person name="Eisen J.A."/>
            <person name="Coyne R.S."/>
            <person name="Wu M."/>
            <person name="Wu D."/>
            <person name="Thiagarajan M."/>
            <person name="Wortman J.R."/>
            <person name="Badger J.H."/>
            <person name="Ren Q."/>
            <person name="Amedeo P."/>
            <person name="Jones K.M."/>
            <person name="Tallon L.J."/>
            <person name="Delcher A.L."/>
            <person name="Salzberg S.L."/>
            <person name="Silva J.C."/>
            <person name="Haas B.J."/>
            <person name="Majoros W.H."/>
            <person name="Farzad M."/>
            <person name="Carlton J.M."/>
            <person name="Smith R.K. Jr."/>
            <person name="Garg J."/>
            <person name="Pearlman R.E."/>
            <person name="Karrer K.M."/>
            <person name="Sun L."/>
            <person name="Manning G."/>
            <person name="Elde N.C."/>
            <person name="Turkewitz A.P."/>
            <person name="Asai D.J."/>
            <person name="Wilkes D.E."/>
            <person name="Wang Y."/>
            <person name="Cai H."/>
            <person name="Collins K."/>
            <person name="Stewart B.A."/>
            <person name="Lee S.R."/>
            <person name="Wilamowska K."/>
            <person name="Weinberg Z."/>
            <person name="Ruzzo W.L."/>
            <person name="Wloga D."/>
            <person name="Gaertig J."/>
            <person name="Frankel J."/>
            <person name="Tsao C.-C."/>
            <person name="Gorovsky M.A."/>
            <person name="Keeling P.J."/>
            <person name="Waller R.F."/>
            <person name="Patron N.J."/>
            <person name="Cherry J.M."/>
            <person name="Stover N.A."/>
            <person name="Krieger C.J."/>
            <person name="del Toro C."/>
            <person name="Ryder H.F."/>
            <person name="Williamson S.C."/>
            <person name="Barbeau R.A."/>
            <person name="Hamilton E.P."/>
            <person name="Orias E."/>
        </authorList>
    </citation>
    <scope>NUCLEOTIDE SEQUENCE [LARGE SCALE GENOMIC DNA]</scope>
    <source>
        <strain evidence="3">SB210</strain>
    </source>
</reference>
<dbReference type="Proteomes" id="UP000009168">
    <property type="component" value="Unassembled WGS sequence"/>
</dbReference>
<evidence type="ECO:0000313" key="3">
    <source>
        <dbReference type="Proteomes" id="UP000009168"/>
    </source>
</evidence>
<gene>
    <name evidence="2" type="ORF">TTHERM_000195849</name>
</gene>
<sequence>MSAQSYFPLLDINTQQLESFQKDILIPLPHVLQQVQSDAKFDQIQQRSFQNDNLLKILDHNDECFRSYILTGENLPLIVLLKPRINDSEMSQKNLISHQQMIHFAENANIEIFFKKKDKDSFQTQLLQIQSPYFSSNSYIESPRVSQREIESLYIMNKSSVVHSYAYEEATQTLLLLIFVPIHLPSDQLNEKLYIELEFTCESQVGKSKLLQDSFSKSEEKFIDFLSKERDIFFKPQVFETKMQKNIILVNPFFISQYDYQLAELNYIQISIKYNSLMENYIDLYRKSKIFLLKNCKLTEQEKIQDQTFLLDQIDFALNKSQSLFIQDMQSDSDNMIAIRTLDNYFTYKILQNKATDEKIKIFPFCEYTFVLLIEKQQNAYTQELQNFKFLVKCDQCKQNQINQNSQYPISSSKKNSLISLQPVVKNSKNNLQIRKASNHSIDEVSQLSGNSLKSGGSTSYYKSQQNSDQIRSLSKSQSAIYINTSAMKRPSQLQSPKSSERQMNSNSKLKKQFYSSINDSNTIYEYDEKQENGVIQNDCQCQYLMNLGLNLNNSSHLIIRWAHQNSYQKLYTITQYKIIWSHKGSDILQVKLQRRKDYQLQVNQFYHLKMTVKNLTSRPLDLKCKLPVKISSKLNSEDSDSKVVAICKESVLELGLINPDQEIQTSFEYYLLSEGSFRLNHFVFFDKITQKDIKVEINIFELIK</sequence>
<proteinExistence type="predicted"/>
<dbReference type="GeneID" id="24437762"/>
<keyword evidence="3" id="KW-1185">Reference proteome</keyword>
<organism evidence="2 3">
    <name type="scientific">Tetrahymena thermophila (strain SB210)</name>
    <dbReference type="NCBI Taxonomy" id="312017"/>
    <lineage>
        <taxon>Eukaryota</taxon>
        <taxon>Sar</taxon>
        <taxon>Alveolata</taxon>
        <taxon>Ciliophora</taxon>
        <taxon>Intramacronucleata</taxon>
        <taxon>Oligohymenophorea</taxon>
        <taxon>Hymenostomatida</taxon>
        <taxon>Tetrahymenina</taxon>
        <taxon>Tetrahymenidae</taxon>
        <taxon>Tetrahymena</taxon>
    </lineage>
</organism>
<dbReference type="EMBL" id="GG662673">
    <property type="protein sequence ID" value="EWS74107.1"/>
    <property type="molecule type" value="Genomic_DNA"/>
</dbReference>
<dbReference type="KEGG" id="tet:TTHERM_000195849"/>
<evidence type="ECO:0000313" key="2">
    <source>
        <dbReference type="EMBL" id="EWS74107.1"/>
    </source>
</evidence>
<protein>
    <submittedName>
        <fullName evidence="2">Uncharacterized protein</fullName>
    </submittedName>
</protein>
<dbReference type="AlphaFoldDB" id="W7X9V4"/>
<name>W7X9V4_TETTS</name>
<dbReference type="InParanoid" id="W7X9V4"/>
<evidence type="ECO:0000256" key="1">
    <source>
        <dbReference type="SAM" id="MobiDB-lite"/>
    </source>
</evidence>
<accession>W7X9V4</accession>
<dbReference type="RefSeq" id="XP_012653362.1">
    <property type="nucleotide sequence ID" value="XM_012797908.1"/>
</dbReference>